<gene>
    <name evidence="1" type="ORF">M406DRAFT_357577</name>
</gene>
<sequence>MWYSLKQLFQDIDGTVHVAEGSSQLKALVRPDHQDVESMEILASTLQDSASGLVDNGYSLWRGSHCVFAERGRPVEVFGKFISPVVIF</sequence>
<dbReference type="GeneID" id="63840846"/>
<evidence type="ECO:0000313" key="2">
    <source>
        <dbReference type="Proteomes" id="UP000803844"/>
    </source>
</evidence>
<evidence type="ECO:0000313" key="1">
    <source>
        <dbReference type="EMBL" id="KAF3762740.1"/>
    </source>
</evidence>
<dbReference type="EMBL" id="MU032350">
    <property type="protein sequence ID" value="KAF3762740.1"/>
    <property type="molecule type" value="Genomic_DNA"/>
</dbReference>
<accession>A0A9P5CMC2</accession>
<protein>
    <submittedName>
        <fullName evidence="1">Uncharacterized protein</fullName>
    </submittedName>
</protein>
<reference evidence="1" key="1">
    <citation type="journal article" date="2020" name="Phytopathology">
        <title>Genome sequence of the chestnut blight fungus Cryphonectria parasitica EP155: A fundamental resource for an archetypical invasive plant pathogen.</title>
        <authorList>
            <person name="Crouch J.A."/>
            <person name="Dawe A."/>
            <person name="Aerts A."/>
            <person name="Barry K."/>
            <person name="Churchill A.C.L."/>
            <person name="Grimwood J."/>
            <person name="Hillman B."/>
            <person name="Milgroom M.G."/>
            <person name="Pangilinan J."/>
            <person name="Smith M."/>
            <person name="Salamov A."/>
            <person name="Schmutz J."/>
            <person name="Yadav J."/>
            <person name="Grigoriev I.V."/>
            <person name="Nuss D."/>
        </authorList>
    </citation>
    <scope>NUCLEOTIDE SEQUENCE</scope>
    <source>
        <strain evidence="1">EP155</strain>
    </source>
</reference>
<proteinExistence type="predicted"/>
<keyword evidence="2" id="KW-1185">Reference proteome</keyword>
<dbReference type="Proteomes" id="UP000803844">
    <property type="component" value="Unassembled WGS sequence"/>
</dbReference>
<organism evidence="1 2">
    <name type="scientific">Cryphonectria parasitica (strain ATCC 38755 / EP155)</name>
    <dbReference type="NCBI Taxonomy" id="660469"/>
    <lineage>
        <taxon>Eukaryota</taxon>
        <taxon>Fungi</taxon>
        <taxon>Dikarya</taxon>
        <taxon>Ascomycota</taxon>
        <taxon>Pezizomycotina</taxon>
        <taxon>Sordariomycetes</taxon>
        <taxon>Sordariomycetidae</taxon>
        <taxon>Diaporthales</taxon>
        <taxon>Cryphonectriaceae</taxon>
        <taxon>Cryphonectria-Endothia species complex</taxon>
        <taxon>Cryphonectria</taxon>
    </lineage>
</organism>
<dbReference type="AlphaFoldDB" id="A0A9P5CMC2"/>
<comment type="caution">
    <text evidence="1">The sequence shown here is derived from an EMBL/GenBank/DDBJ whole genome shotgun (WGS) entry which is preliminary data.</text>
</comment>
<dbReference type="RefSeq" id="XP_040773719.1">
    <property type="nucleotide sequence ID" value="XM_040923717.1"/>
</dbReference>
<name>A0A9P5CMC2_CRYP1</name>